<evidence type="ECO:0000256" key="6">
    <source>
        <dbReference type="ARBA" id="ARBA00023004"/>
    </source>
</evidence>
<keyword evidence="5 9" id="KW-0479">Metal-binding</keyword>
<accession>A0A9N9WV72</accession>
<gene>
    <name evidence="10" type="ORF">CHIRRI_LOCUS9535</name>
</gene>
<dbReference type="PANTHER" id="PTHR10762:SF2">
    <property type="entry name" value="2-(3-AMINO-3-CARBOXYPROPYL)HISTIDINE SYNTHASE SUBUNIT 2"/>
    <property type="match status" value="1"/>
</dbReference>
<evidence type="ECO:0000256" key="1">
    <source>
        <dbReference type="ARBA" id="ARBA00001966"/>
    </source>
</evidence>
<sequence length="465" mass="52866">MSVNFSSSDSEVIDKQVDIQIDKKIKLSDIWTGNDLNRCIKFIREKFLTKICLQFSDDILHLAVKIESELAKHVDSSIFILADTSYGSCCIDEIAASHMQADGLIHFGHACLSKVTRLPILYIFPKNELAVDKFIECFSSKVPDKMEKVCIFYDVGSYHVIDAIANKLNQLNYINIDIGKLAESEEADVLCWSLKNNQSTENYICIYIGKDNQSFFNISMGIKCKKWLLFDITINSLKEMQSMDTKFLMKRSHYIEKCKDAQTLGIVVGTLTMKGYLDIIKHIQDLARRRHIKTYIFSVGKINSAKLANFSEIDCFVLVGCSENNLYNSRDFYKPLISVFEAEMALNPAWSNQFPDTYSTDFREMLPEGKLYRSSNEASVVNSDVSLITGKLRYLSDQNDEEETNVNNDGTVMETGNNQLSDIDSLNKFQERTFQGLDMRLGQDGAAKVEMGRKGVAMSYNELDF</sequence>
<reference evidence="10" key="1">
    <citation type="submission" date="2022-01" db="EMBL/GenBank/DDBJ databases">
        <authorList>
            <person name="King R."/>
        </authorList>
    </citation>
    <scope>NUCLEOTIDE SEQUENCE</scope>
</reference>
<dbReference type="InterPro" id="IPR042263">
    <property type="entry name" value="DPH1/DPH2_1"/>
</dbReference>
<comment type="cofactor">
    <cofactor evidence="1">
        <name>[4Fe-4S] cluster</name>
        <dbReference type="ChEBI" id="CHEBI:49883"/>
    </cofactor>
</comment>
<protein>
    <recommendedName>
        <fullName evidence="4 9">2-(3-amino-3-carboxypropyl)histidine synthase subunit 2</fullName>
    </recommendedName>
</protein>
<name>A0A9N9WV72_9DIPT</name>
<dbReference type="PANTHER" id="PTHR10762">
    <property type="entry name" value="DIPHTHAMIDE BIOSYNTHESIS PROTEIN"/>
    <property type="match status" value="1"/>
</dbReference>
<evidence type="ECO:0000256" key="3">
    <source>
        <dbReference type="ARBA" id="ARBA00006179"/>
    </source>
</evidence>
<dbReference type="EMBL" id="OU895879">
    <property type="protein sequence ID" value="CAG9806680.1"/>
    <property type="molecule type" value="Genomic_DNA"/>
</dbReference>
<evidence type="ECO:0000256" key="7">
    <source>
        <dbReference type="ARBA" id="ARBA00023014"/>
    </source>
</evidence>
<keyword evidence="6 9" id="KW-0408">Iron</keyword>
<evidence type="ECO:0000256" key="4">
    <source>
        <dbReference type="ARBA" id="ARBA00021914"/>
    </source>
</evidence>
<dbReference type="GO" id="GO:0051536">
    <property type="term" value="F:iron-sulfur cluster binding"/>
    <property type="evidence" value="ECO:0007669"/>
    <property type="project" value="UniProtKB-KW"/>
</dbReference>
<reference evidence="10" key="2">
    <citation type="submission" date="2022-10" db="EMBL/GenBank/DDBJ databases">
        <authorList>
            <consortium name="ENA_rothamsted_submissions"/>
            <consortium name="culmorum"/>
            <person name="King R."/>
        </authorList>
    </citation>
    <scope>NUCLEOTIDE SEQUENCE</scope>
</reference>
<dbReference type="GO" id="GO:0090560">
    <property type="term" value="F:2-(3-amino-3-carboxypropyl)histidine synthase activity"/>
    <property type="evidence" value="ECO:0007669"/>
    <property type="project" value="InterPro"/>
</dbReference>
<evidence type="ECO:0000256" key="9">
    <source>
        <dbReference type="RuleBase" id="RU364133"/>
    </source>
</evidence>
<dbReference type="OrthoDB" id="449241at2759"/>
<evidence type="ECO:0000313" key="11">
    <source>
        <dbReference type="Proteomes" id="UP001153620"/>
    </source>
</evidence>
<dbReference type="FunFam" id="3.40.50.11840:FF:000002">
    <property type="entry name" value="2-(3-amino-3-carboxypropyl)histidine synthase subunit 2"/>
    <property type="match status" value="1"/>
</dbReference>
<dbReference type="Gene3D" id="3.40.50.11860">
    <property type="entry name" value="Diphthamide synthesis DPH1/DPH2 domain 3"/>
    <property type="match status" value="1"/>
</dbReference>
<dbReference type="InterPro" id="IPR042265">
    <property type="entry name" value="DPH1/DPH2_3"/>
</dbReference>
<dbReference type="GO" id="GO:0017183">
    <property type="term" value="P:protein histidyl modification to diphthamide"/>
    <property type="evidence" value="ECO:0007669"/>
    <property type="project" value="InterPro"/>
</dbReference>
<comment type="function">
    <text evidence="8 9">Required for the first step of diphthamide biosynthesis, a post-translational modification of histidine which occurs in elongation factor 2. DPH1 and DPH2 transfer a 3-amino-3-carboxypropyl (ACP) group from S-adenosyl-L-methionine (SAM) to a histidine residue, the reaction is assisted by a reduction system comprising DPH3 and a NADH-dependent reductase. Facilitates the reduction of the catalytic iron-sulfur cluster found in the DPH1 subunit.</text>
</comment>
<dbReference type="FunFam" id="3.40.50.11860:FF:000001">
    <property type="entry name" value="2-(3-amino-3-carboxypropyl)histidine synthase subunit 2"/>
    <property type="match status" value="1"/>
</dbReference>
<dbReference type="GO" id="GO:0046872">
    <property type="term" value="F:metal ion binding"/>
    <property type="evidence" value="ECO:0007669"/>
    <property type="project" value="UniProtKB-KW"/>
</dbReference>
<dbReference type="InterPro" id="IPR010014">
    <property type="entry name" value="DHP2"/>
</dbReference>
<comment type="pathway">
    <text evidence="2 9">Protein modification; peptidyl-diphthamide biosynthesis.</text>
</comment>
<organism evidence="10 11">
    <name type="scientific">Chironomus riparius</name>
    <dbReference type="NCBI Taxonomy" id="315576"/>
    <lineage>
        <taxon>Eukaryota</taxon>
        <taxon>Metazoa</taxon>
        <taxon>Ecdysozoa</taxon>
        <taxon>Arthropoda</taxon>
        <taxon>Hexapoda</taxon>
        <taxon>Insecta</taxon>
        <taxon>Pterygota</taxon>
        <taxon>Neoptera</taxon>
        <taxon>Endopterygota</taxon>
        <taxon>Diptera</taxon>
        <taxon>Nematocera</taxon>
        <taxon>Chironomoidea</taxon>
        <taxon>Chironomidae</taxon>
        <taxon>Chironominae</taxon>
        <taxon>Chironomus</taxon>
    </lineage>
</organism>
<evidence type="ECO:0000313" key="10">
    <source>
        <dbReference type="EMBL" id="CAG9806680.1"/>
    </source>
</evidence>
<keyword evidence="7 9" id="KW-0411">Iron-sulfur</keyword>
<dbReference type="Proteomes" id="UP001153620">
    <property type="component" value="Chromosome 3"/>
</dbReference>
<dbReference type="SFLD" id="SFLDS00032">
    <property type="entry name" value="Radical_SAM_3-amino-3-carboxyp"/>
    <property type="match status" value="1"/>
</dbReference>
<dbReference type="SFLD" id="SFLDG01121">
    <property type="entry name" value="Diphthamide_biosynthesis"/>
    <property type="match status" value="1"/>
</dbReference>
<dbReference type="Pfam" id="PF01866">
    <property type="entry name" value="Diphthamide_syn"/>
    <property type="match status" value="1"/>
</dbReference>
<evidence type="ECO:0000256" key="5">
    <source>
        <dbReference type="ARBA" id="ARBA00022723"/>
    </source>
</evidence>
<comment type="similarity">
    <text evidence="3 9">Belongs to the DPH1/DPH2 family. DPH2 subfamily.</text>
</comment>
<dbReference type="InterPro" id="IPR016435">
    <property type="entry name" value="DPH1/DPH2"/>
</dbReference>
<proteinExistence type="inferred from homology"/>
<dbReference type="NCBIfam" id="TIGR00322">
    <property type="entry name" value="diphth2_R"/>
    <property type="match status" value="1"/>
</dbReference>
<dbReference type="AlphaFoldDB" id="A0A9N9WV72"/>
<evidence type="ECO:0000256" key="2">
    <source>
        <dbReference type="ARBA" id="ARBA00005156"/>
    </source>
</evidence>
<keyword evidence="11" id="KW-1185">Reference proteome</keyword>
<dbReference type="NCBIfam" id="TIGR00272">
    <property type="entry name" value="DPH2"/>
    <property type="match status" value="1"/>
</dbReference>
<evidence type="ECO:0000256" key="8">
    <source>
        <dbReference type="ARBA" id="ARBA00045159"/>
    </source>
</evidence>
<dbReference type="Gene3D" id="3.40.50.11840">
    <property type="entry name" value="Diphthamide synthesis DPH1/DPH2 domain 1"/>
    <property type="match status" value="1"/>
</dbReference>